<evidence type="ECO:0000256" key="9">
    <source>
        <dbReference type="ARBA" id="ARBA00038276"/>
    </source>
</evidence>
<dbReference type="GO" id="GO:0046872">
    <property type="term" value="F:metal ion binding"/>
    <property type="evidence" value="ECO:0007669"/>
    <property type="project" value="UniProtKB-KW"/>
</dbReference>
<dbReference type="GO" id="GO:0005524">
    <property type="term" value="F:ATP binding"/>
    <property type="evidence" value="ECO:0007669"/>
    <property type="project" value="UniProtKB-KW"/>
</dbReference>
<comment type="cofactor">
    <cofactor evidence="1">
        <name>Mg(2+)</name>
        <dbReference type="ChEBI" id="CHEBI:18420"/>
    </cofactor>
</comment>
<evidence type="ECO:0000256" key="6">
    <source>
        <dbReference type="ARBA" id="ARBA00022741"/>
    </source>
</evidence>
<keyword evidence="4" id="KW-0548">Nucleotidyltransferase</keyword>
<evidence type="ECO:0000256" key="5">
    <source>
        <dbReference type="ARBA" id="ARBA00022723"/>
    </source>
</evidence>
<proteinExistence type="inferred from homology"/>
<dbReference type="InterPro" id="IPR052038">
    <property type="entry name" value="Type-VII_TA_antitoxin"/>
</dbReference>
<reference evidence="11 12" key="1">
    <citation type="submission" date="2019-08" db="EMBL/GenBank/DDBJ databases">
        <title>Genomic characterization of a novel candidate phylum (ARYD3) from a high temperature, high salinity tertiary oil reservoir in north central Oklahoma, USA.</title>
        <authorList>
            <person name="Youssef N.H."/>
            <person name="Yadav A."/>
            <person name="Elshahed M.S."/>
        </authorList>
    </citation>
    <scope>NUCLEOTIDE SEQUENCE [LARGE SCALE GENOMIC DNA]</scope>
    <source>
        <strain evidence="11">ARYD1</strain>
    </source>
</reference>
<dbReference type="PANTHER" id="PTHR33571:SF19">
    <property type="entry name" value="PROTEIN ADENYLYLTRANSFERASE MJ0128-RELATED"/>
    <property type="match status" value="1"/>
</dbReference>
<keyword evidence="7" id="KW-0067">ATP-binding</keyword>
<evidence type="ECO:0000313" key="12">
    <source>
        <dbReference type="Proteomes" id="UP000323337"/>
    </source>
</evidence>
<protein>
    <recommendedName>
        <fullName evidence="10">Polymerase nucleotidyl transferase domain-containing protein</fullName>
    </recommendedName>
</protein>
<dbReference type="AlphaFoldDB" id="A0A5D0MTR1"/>
<evidence type="ECO:0000256" key="7">
    <source>
        <dbReference type="ARBA" id="ARBA00022840"/>
    </source>
</evidence>
<keyword evidence="3" id="KW-0808">Transferase</keyword>
<comment type="caution">
    <text evidence="11">The sequence shown here is derived from an EMBL/GenBank/DDBJ whole genome shotgun (WGS) entry which is preliminary data.</text>
</comment>
<dbReference type="SUPFAM" id="SSF81301">
    <property type="entry name" value="Nucleotidyltransferase"/>
    <property type="match status" value="1"/>
</dbReference>
<evidence type="ECO:0000256" key="2">
    <source>
        <dbReference type="ARBA" id="ARBA00022649"/>
    </source>
</evidence>
<dbReference type="PANTHER" id="PTHR33571">
    <property type="entry name" value="SSL8005 PROTEIN"/>
    <property type="match status" value="1"/>
</dbReference>
<dbReference type="InterPro" id="IPR043519">
    <property type="entry name" value="NT_sf"/>
</dbReference>
<keyword evidence="6" id="KW-0547">Nucleotide-binding</keyword>
<keyword evidence="2" id="KW-1277">Toxin-antitoxin system</keyword>
<evidence type="ECO:0000256" key="3">
    <source>
        <dbReference type="ARBA" id="ARBA00022679"/>
    </source>
</evidence>
<dbReference type="Gene3D" id="3.30.460.10">
    <property type="entry name" value="Beta Polymerase, domain 2"/>
    <property type="match status" value="1"/>
</dbReference>
<evidence type="ECO:0000256" key="4">
    <source>
        <dbReference type="ARBA" id="ARBA00022695"/>
    </source>
</evidence>
<dbReference type="GO" id="GO:0016779">
    <property type="term" value="F:nucleotidyltransferase activity"/>
    <property type="evidence" value="ECO:0007669"/>
    <property type="project" value="UniProtKB-KW"/>
</dbReference>
<dbReference type="EMBL" id="VSIV01000039">
    <property type="protein sequence ID" value="TYB35506.1"/>
    <property type="molecule type" value="Genomic_DNA"/>
</dbReference>
<keyword evidence="8" id="KW-0460">Magnesium</keyword>
<evidence type="ECO:0000313" key="11">
    <source>
        <dbReference type="EMBL" id="TYB35506.1"/>
    </source>
</evidence>
<name>A0A5D0MTR1_FLESI</name>
<feature type="domain" description="Polymerase nucleotidyl transferase" evidence="10">
    <location>
        <begin position="17"/>
        <end position="101"/>
    </location>
</feature>
<organism evidence="11 12">
    <name type="scientific">Flexistipes sinusarabici</name>
    <dbReference type="NCBI Taxonomy" id="2352"/>
    <lineage>
        <taxon>Bacteria</taxon>
        <taxon>Pseudomonadati</taxon>
        <taxon>Deferribacterota</taxon>
        <taxon>Deferribacteres</taxon>
        <taxon>Deferribacterales</taxon>
        <taxon>Flexistipitaceae</taxon>
        <taxon>Flexistipes</taxon>
    </lineage>
</organism>
<dbReference type="Proteomes" id="UP000323337">
    <property type="component" value="Unassembled WGS sequence"/>
</dbReference>
<dbReference type="InterPro" id="IPR002934">
    <property type="entry name" value="Polymerase_NTP_transf_dom"/>
</dbReference>
<evidence type="ECO:0000256" key="8">
    <source>
        <dbReference type="ARBA" id="ARBA00022842"/>
    </source>
</evidence>
<dbReference type="Pfam" id="PF01909">
    <property type="entry name" value="NTP_transf_2"/>
    <property type="match status" value="1"/>
</dbReference>
<keyword evidence="5" id="KW-0479">Metal-binding</keyword>
<accession>A0A5D0MTR1</accession>
<evidence type="ECO:0000256" key="1">
    <source>
        <dbReference type="ARBA" id="ARBA00001946"/>
    </source>
</evidence>
<sequence>MAAVKKGHTKKQMLEYLRELKPELKRLYGINEIAVFGSFVRDNEPEYNDIDIIIIDMDRKNGFLIAKAKRYLMEKLNTDVDIGFYSAMNPYIKKNIREDIIHV</sequence>
<evidence type="ECO:0000259" key="10">
    <source>
        <dbReference type="Pfam" id="PF01909"/>
    </source>
</evidence>
<gene>
    <name evidence="11" type="ORF">FXF49_01355</name>
</gene>
<comment type="similarity">
    <text evidence="9">Belongs to the MntA antitoxin family.</text>
</comment>
<dbReference type="RefSeq" id="WP_303700121.1">
    <property type="nucleotide sequence ID" value="NZ_VSIV01000039.1"/>
</dbReference>